<name>A0A4P8PPN6_9VIRU</name>
<sequence>MRISRRLVCWCVSGLRYSSLLALRGMQPMAKLILCSVFDSKVGSYSPPFAVSTRGEAIRSFSDACSDDKLPFAKHPGDYRLFLLGEFDSSSGFVGGYQSPEALIGADELG</sequence>
<protein>
    <submittedName>
        <fullName evidence="1">Nonstructural protein</fullName>
    </submittedName>
</protein>
<organism evidence="1">
    <name type="scientific">Blackfly microvirus SF02</name>
    <dbReference type="NCBI Taxonomy" id="2576452"/>
    <lineage>
        <taxon>Viruses</taxon>
        <taxon>Monodnaviria</taxon>
        <taxon>Sangervirae</taxon>
        <taxon>Phixviricota</taxon>
        <taxon>Malgrandaviricetes</taxon>
        <taxon>Petitvirales</taxon>
        <taxon>Microviridae</taxon>
        <taxon>Microvirus</taxon>
    </lineage>
</organism>
<dbReference type="Pfam" id="PF20577">
    <property type="entry name" value="Phage_ORF5"/>
    <property type="match status" value="1"/>
</dbReference>
<dbReference type="InterPro" id="IPR046781">
    <property type="entry name" value="Phage_ORF5"/>
</dbReference>
<accession>A0A4P8PPN6</accession>
<reference evidence="1" key="1">
    <citation type="submission" date="2018-12" db="EMBL/GenBank/DDBJ databases">
        <title>Singled stranded DNA viruses identified in blackflies (Austrosimulium ungulatum) sampled in New Zealand.</title>
        <authorList>
            <person name="Kraberger S."/>
            <person name="Fontenele R.S."/>
            <person name="Schmidlin K."/>
            <person name="Walters M."/>
            <person name="Varsani A."/>
        </authorList>
    </citation>
    <scope>NUCLEOTIDE SEQUENCE [LARGE SCALE GENOMIC DNA]</scope>
    <source>
        <strain evidence="1">087</strain>
    </source>
</reference>
<proteinExistence type="predicted"/>
<dbReference type="EMBL" id="MK249169">
    <property type="protein sequence ID" value="QCQ84800.1"/>
    <property type="molecule type" value="Genomic_DNA"/>
</dbReference>
<evidence type="ECO:0000313" key="1">
    <source>
        <dbReference type="EMBL" id="QCQ84800.1"/>
    </source>
</evidence>
<dbReference type="Proteomes" id="UP000323881">
    <property type="component" value="Segment"/>
</dbReference>